<sequence>MLITRRLEFDAGHRIPDHRSQCRHLHGHRYAIEITLAGEVIEAAGRPDTGMVMDFSEVKEIARRCVVDAWDHAFLAYRGDTALVAFLATLPGHKTVLLDAVPTAENLARIAFGLLDPAYQDTFGNHLRLERVRLYETPNCWADATRARA</sequence>
<evidence type="ECO:0000313" key="12">
    <source>
        <dbReference type="Proteomes" id="UP000268908"/>
    </source>
</evidence>
<dbReference type="PANTHER" id="PTHR12589">
    <property type="entry name" value="PYRUVOYL TETRAHYDROBIOPTERIN SYNTHASE"/>
    <property type="match status" value="1"/>
</dbReference>
<dbReference type="EC" id="4.-.-.-" evidence="8"/>
<organism evidence="11 12">
    <name type="scientific">Sulfurisoma sediminicola</name>
    <dbReference type="NCBI Taxonomy" id="1381557"/>
    <lineage>
        <taxon>Bacteria</taxon>
        <taxon>Pseudomonadati</taxon>
        <taxon>Pseudomonadota</taxon>
        <taxon>Betaproteobacteria</taxon>
        <taxon>Nitrosomonadales</taxon>
        <taxon>Sterolibacteriaceae</taxon>
        <taxon>Sulfurisoma</taxon>
    </lineage>
</organism>
<feature type="binding site" evidence="10">
    <location>
        <position position="26"/>
    </location>
    <ligand>
        <name>Zn(2+)</name>
        <dbReference type="ChEBI" id="CHEBI:29105"/>
    </ligand>
</feature>
<comment type="catalytic activity">
    <reaction evidence="7 8">
        <text>7,8-dihydroneopterin 3'-triphosphate + H2O = 6-carboxy-5,6,7,8-tetrahydropterin + triphosphate + acetaldehyde + 2 H(+)</text>
        <dbReference type="Rhea" id="RHEA:27966"/>
        <dbReference type="ChEBI" id="CHEBI:15343"/>
        <dbReference type="ChEBI" id="CHEBI:15377"/>
        <dbReference type="ChEBI" id="CHEBI:15378"/>
        <dbReference type="ChEBI" id="CHEBI:18036"/>
        <dbReference type="ChEBI" id="CHEBI:58462"/>
        <dbReference type="ChEBI" id="CHEBI:61032"/>
        <dbReference type="EC" id="4.1.2.50"/>
    </reaction>
</comment>
<dbReference type="NCBIfam" id="TIGR03367">
    <property type="entry name" value="queuosine_QueD"/>
    <property type="match status" value="1"/>
</dbReference>
<dbReference type="OrthoDB" id="9804698at2"/>
<dbReference type="InterPro" id="IPR007115">
    <property type="entry name" value="6-PTP_synth/QueD"/>
</dbReference>
<comment type="cofactor">
    <cofactor evidence="8 10">
        <name>Zn(2+)</name>
        <dbReference type="ChEBI" id="CHEBI:29105"/>
    </cofactor>
    <text evidence="8 10">Binds 1 zinc ion per subunit.</text>
</comment>
<keyword evidence="5 8" id="KW-0862">Zinc</keyword>
<feature type="binding site" evidence="10">
    <location>
        <position position="28"/>
    </location>
    <ligand>
        <name>Zn(2+)</name>
        <dbReference type="ChEBI" id="CHEBI:29105"/>
    </ligand>
</feature>
<evidence type="ECO:0000256" key="2">
    <source>
        <dbReference type="ARBA" id="ARBA00008900"/>
    </source>
</evidence>
<comment type="pathway">
    <text evidence="1 8">Purine metabolism; 7-cyano-7-deazaguanine biosynthesis.</text>
</comment>
<dbReference type="GO" id="GO:0070497">
    <property type="term" value="F:6-carboxytetrahydropterin synthase activity"/>
    <property type="evidence" value="ECO:0007669"/>
    <property type="project" value="UniProtKB-EC"/>
</dbReference>
<evidence type="ECO:0000256" key="9">
    <source>
        <dbReference type="PIRSR" id="PIRSR006113-1"/>
    </source>
</evidence>
<evidence type="ECO:0000256" key="3">
    <source>
        <dbReference type="ARBA" id="ARBA00018141"/>
    </source>
</evidence>
<dbReference type="Proteomes" id="UP000268908">
    <property type="component" value="Unassembled WGS sequence"/>
</dbReference>
<evidence type="ECO:0000256" key="6">
    <source>
        <dbReference type="ARBA" id="ARBA00023239"/>
    </source>
</evidence>
<keyword evidence="4 8" id="KW-0479">Metal-binding</keyword>
<name>A0A497XCE8_9PROT</name>
<evidence type="ECO:0000256" key="10">
    <source>
        <dbReference type="PIRSR" id="PIRSR006113-2"/>
    </source>
</evidence>
<comment type="caution">
    <text evidence="11">The sequence shown here is derived from an EMBL/GenBank/DDBJ whole genome shotgun (WGS) entry which is preliminary data.</text>
</comment>
<dbReference type="InterPro" id="IPR038418">
    <property type="entry name" value="6-PTP_synth/QueD_sf"/>
</dbReference>
<keyword evidence="12" id="KW-1185">Reference proteome</keyword>
<dbReference type="SUPFAM" id="SSF55620">
    <property type="entry name" value="Tetrahydrobiopterin biosynthesis enzymes-like"/>
    <property type="match status" value="1"/>
</dbReference>
<dbReference type="GO" id="GO:0046872">
    <property type="term" value="F:metal ion binding"/>
    <property type="evidence" value="ECO:0007669"/>
    <property type="project" value="UniProtKB-KW"/>
</dbReference>
<evidence type="ECO:0000256" key="1">
    <source>
        <dbReference type="ARBA" id="ARBA00005061"/>
    </source>
</evidence>
<dbReference type="AlphaFoldDB" id="A0A497XCE8"/>
<feature type="active site" description="Proton acceptor" evidence="9">
    <location>
        <position position="22"/>
    </location>
</feature>
<evidence type="ECO:0000256" key="7">
    <source>
        <dbReference type="ARBA" id="ARBA00048807"/>
    </source>
</evidence>
<gene>
    <name evidence="11" type="ORF">DFR35_1222</name>
</gene>
<feature type="active site" description="Charge relay system" evidence="9">
    <location>
        <position position="72"/>
    </location>
</feature>
<feature type="binding site" evidence="10">
    <location>
        <position position="13"/>
    </location>
    <ligand>
        <name>Zn(2+)</name>
        <dbReference type="ChEBI" id="CHEBI:29105"/>
    </ligand>
</feature>
<dbReference type="Pfam" id="PF01242">
    <property type="entry name" value="PTPS"/>
    <property type="match status" value="1"/>
</dbReference>
<reference evidence="11 12" key="1">
    <citation type="submission" date="2018-10" db="EMBL/GenBank/DDBJ databases">
        <title>Genomic Encyclopedia of Type Strains, Phase IV (KMG-IV): sequencing the most valuable type-strain genomes for metagenomic binning, comparative biology and taxonomic classification.</title>
        <authorList>
            <person name="Goeker M."/>
        </authorList>
    </citation>
    <scope>NUCLEOTIDE SEQUENCE [LARGE SCALE GENOMIC DNA]</scope>
    <source>
        <strain evidence="11 12">DSM 26916</strain>
    </source>
</reference>
<keyword evidence="6 8" id="KW-0456">Lyase</keyword>
<accession>A0A497XCE8</accession>
<dbReference type="RefSeq" id="WP_121240741.1">
    <property type="nucleotide sequence ID" value="NZ_BHVV01000006.1"/>
</dbReference>
<dbReference type="PIRSF" id="PIRSF006113">
    <property type="entry name" value="PTP_synth"/>
    <property type="match status" value="1"/>
</dbReference>
<feature type="active site" description="Charge relay system" evidence="9">
    <location>
        <position position="136"/>
    </location>
</feature>
<evidence type="ECO:0000256" key="5">
    <source>
        <dbReference type="ARBA" id="ARBA00022833"/>
    </source>
</evidence>
<dbReference type="GO" id="GO:0008616">
    <property type="term" value="P:tRNA queuosine(34) biosynthetic process"/>
    <property type="evidence" value="ECO:0007669"/>
    <property type="project" value="UniProtKB-KW"/>
</dbReference>
<evidence type="ECO:0000256" key="4">
    <source>
        <dbReference type="ARBA" id="ARBA00022723"/>
    </source>
</evidence>
<dbReference type="Gene3D" id="3.30.479.10">
    <property type="entry name" value="6-pyruvoyl tetrahydropterin synthase/QueD"/>
    <property type="match status" value="1"/>
</dbReference>
<dbReference type="UniPathway" id="UPA00391"/>
<dbReference type="EMBL" id="RCCI01000005">
    <property type="protein sequence ID" value="RLJ64583.1"/>
    <property type="molecule type" value="Genomic_DNA"/>
</dbReference>
<proteinExistence type="inferred from homology"/>
<keyword evidence="8" id="KW-0671">Queuosine biosynthesis</keyword>
<evidence type="ECO:0000313" key="11">
    <source>
        <dbReference type="EMBL" id="RLJ64583.1"/>
    </source>
</evidence>
<protein>
    <recommendedName>
        <fullName evidence="3 8">6-carboxy-5,6,7,8-tetrahydropterin synthase</fullName>
        <ecNumber evidence="8">4.-.-.-</ecNumber>
    </recommendedName>
</protein>
<comment type="similarity">
    <text evidence="2 8">Belongs to the PTPS family. QueD subfamily.</text>
</comment>
<dbReference type="PANTHER" id="PTHR12589:SF7">
    <property type="entry name" value="6-PYRUVOYL TETRAHYDROBIOPTERIN SYNTHASE"/>
    <property type="match status" value="1"/>
</dbReference>
<evidence type="ECO:0000256" key="8">
    <source>
        <dbReference type="PIRNR" id="PIRNR006113"/>
    </source>
</evidence>